<dbReference type="AlphaFoldDB" id="A0A4Y8M5Q5"/>
<dbReference type="InterPro" id="IPR005500">
    <property type="entry name" value="DUF309"/>
</dbReference>
<dbReference type="Gene3D" id="1.10.3450.10">
    <property type="entry name" value="TTHA0068-like"/>
    <property type="match status" value="1"/>
</dbReference>
<keyword evidence="2" id="KW-1185">Reference proteome</keyword>
<gene>
    <name evidence="1" type="ORF">E2980_04885</name>
</gene>
<dbReference type="EMBL" id="SOMN01000003">
    <property type="protein sequence ID" value="TFE30092.1"/>
    <property type="molecule type" value="Genomic_DNA"/>
</dbReference>
<dbReference type="Pfam" id="PF03745">
    <property type="entry name" value="DUF309"/>
    <property type="match status" value="1"/>
</dbReference>
<dbReference type="SUPFAM" id="SSF140663">
    <property type="entry name" value="TTHA0068-like"/>
    <property type="match status" value="1"/>
</dbReference>
<dbReference type="InterPro" id="IPR023203">
    <property type="entry name" value="TTHA0068_sf"/>
</dbReference>
<dbReference type="Proteomes" id="UP000297900">
    <property type="component" value="Unassembled WGS sequence"/>
</dbReference>
<proteinExistence type="predicted"/>
<comment type="caution">
    <text evidence="1">The sequence shown here is derived from an EMBL/GenBank/DDBJ whole genome shotgun (WGS) entry which is preliminary data.</text>
</comment>
<accession>A0A4Y8M5Q5</accession>
<organism evidence="1 2">
    <name type="scientific">Cohnella luojiensis</name>
    <dbReference type="NCBI Taxonomy" id="652876"/>
    <lineage>
        <taxon>Bacteria</taxon>
        <taxon>Bacillati</taxon>
        <taxon>Bacillota</taxon>
        <taxon>Bacilli</taxon>
        <taxon>Bacillales</taxon>
        <taxon>Paenibacillaceae</taxon>
        <taxon>Cohnella</taxon>
    </lineage>
</organism>
<evidence type="ECO:0000313" key="2">
    <source>
        <dbReference type="Proteomes" id="UP000297900"/>
    </source>
</evidence>
<sequence length="196" mass="22980">MRKVKKEENYPMTLFHYPEEYIHYLAEYNGSRDYFECHEIMEEYWKEHPESEFKTSWLALIRIPVCLYHARRGNWTGAVKLMGKAAEEAEALQFDKLGLDGARLVEELRRAAKEWRDPGARYADIELPITDGELLEAAKERCKELGYRWGIPGLEAGDDVIHRHRTRDRSEVVLARKESAKRKALSRGIPDDDSRR</sequence>
<dbReference type="OrthoDB" id="165483at2"/>
<reference evidence="1 2" key="1">
    <citation type="submission" date="2019-03" db="EMBL/GenBank/DDBJ databases">
        <title>Cohnella endophytica sp. nov., a novel endophytic bacterium isolated from bark of Sonneratia apetala.</title>
        <authorList>
            <person name="Tuo L."/>
        </authorList>
    </citation>
    <scope>NUCLEOTIDE SEQUENCE [LARGE SCALE GENOMIC DNA]</scope>
    <source>
        <strain evidence="1 2">CCTCC AB 208254</strain>
    </source>
</reference>
<name>A0A4Y8M5Q5_9BACL</name>
<dbReference type="PANTHER" id="PTHR34796:SF1">
    <property type="entry name" value="EXPRESSED PROTEIN"/>
    <property type="match status" value="1"/>
</dbReference>
<dbReference type="PANTHER" id="PTHR34796">
    <property type="entry name" value="EXPRESSED PROTEIN"/>
    <property type="match status" value="1"/>
</dbReference>
<evidence type="ECO:0000313" key="1">
    <source>
        <dbReference type="EMBL" id="TFE30092.1"/>
    </source>
</evidence>
<protein>
    <submittedName>
        <fullName evidence="1">DUF309 domain-containing protein</fullName>
    </submittedName>
</protein>